<reference evidence="2" key="1">
    <citation type="submission" date="2022-05" db="EMBL/GenBank/DDBJ databases">
        <authorList>
            <person name="Sun H.-N."/>
        </authorList>
    </citation>
    <scope>NUCLEOTIDE SEQUENCE</scope>
    <source>
        <strain evidence="2">HB14</strain>
    </source>
</reference>
<accession>A0A9X2KWW8</accession>
<name>A0A9X2KWW8_9GAMM</name>
<comment type="similarity">
    <text evidence="1">Belongs to the bacterial solute-binding protein 3 family.</text>
</comment>
<keyword evidence="3" id="KW-1185">Reference proteome</keyword>
<organism evidence="2 3">
    <name type="scientific">Gilvimarinus xylanilyticus</name>
    <dbReference type="NCBI Taxonomy" id="2944139"/>
    <lineage>
        <taxon>Bacteria</taxon>
        <taxon>Pseudomonadati</taxon>
        <taxon>Pseudomonadota</taxon>
        <taxon>Gammaproteobacteria</taxon>
        <taxon>Cellvibrionales</taxon>
        <taxon>Cellvibrionaceae</taxon>
        <taxon>Gilvimarinus</taxon>
    </lineage>
</organism>
<evidence type="ECO:0000313" key="2">
    <source>
        <dbReference type="EMBL" id="MCP8899565.1"/>
    </source>
</evidence>
<gene>
    <name evidence="2" type="ORF">M6D89_09665</name>
</gene>
<protein>
    <submittedName>
        <fullName evidence="2">Transporter substrate-binding domain-containing protein</fullName>
    </submittedName>
</protein>
<evidence type="ECO:0000256" key="1">
    <source>
        <dbReference type="ARBA" id="ARBA00010333"/>
    </source>
</evidence>
<comment type="caution">
    <text evidence="2">The sequence shown here is derived from an EMBL/GenBank/DDBJ whole genome shotgun (WGS) entry which is preliminary data.</text>
</comment>
<sequence length="232" mass="26150">MPDTQAPGFMVEIAQRAFAAHEITVEYQVLPWLRALYGTQVGRYSAVIGATKVEAPDFVFPAQEQGRAANSFWVESDNAWQYRGLASLQEVSLGVMGGYSYSEEIEAYINDENNVGRITVLSGNTPLERGLNMLKRKRIDVLLEDANVMHHWLRLNGALDQYRRAGSVGQGENFKRLYIAFSPEHDMSATYARWLSEYMTEARASGELAQLLAKYGLTDWRSGETREDNAVR</sequence>
<dbReference type="Gene3D" id="3.40.190.10">
    <property type="entry name" value="Periplasmic binding protein-like II"/>
    <property type="match status" value="2"/>
</dbReference>
<dbReference type="SUPFAM" id="SSF53850">
    <property type="entry name" value="Periplasmic binding protein-like II"/>
    <property type="match status" value="1"/>
</dbReference>
<dbReference type="EMBL" id="JAMFTH010000002">
    <property type="protein sequence ID" value="MCP8899565.1"/>
    <property type="molecule type" value="Genomic_DNA"/>
</dbReference>
<dbReference type="Proteomes" id="UP001139319">
    <property type="component" value="Unassembled WGS sequence"/>
</dbReference>
<reference evidence="2" key="2">
    <citation type="submission" date="2023-01" db="EMBL/GenBank/DDBJ databases">
        <title>Gilvimarinus xylanilyticus HB14 isolated from Caulerpa lentillifera aquaculture base in Hainan, China.</title>
        <authorList>
            <person name="Zhang Y.-J."/>
        </authorList>
    </citation>
    <scope>NUCLEOTIDE SEQUENCE</scope>
    <source>
        <strain evidence="2">HB14</strain>
    </source>
</reference>
<proteinExistence type="inferred from homology"/>
<evidence type="ECO:0000313" key="3">
    <source>
        <dbReference type="Proteomes" id="UP001139319"/>
    </source>
</evidence>
<dbReference type="PANTHER" id="PTHR35936:SF25">
    <property type="entry name" value="ABC TRANSPORTER SUBSTRATE-BINDING PROTEIN"/>
    <property type="match status" value="1"/>
</dbReference>
<dbReference type="AlphaFoldDB" id="A0A9X2KWW8"/>
<dbReference type="PANTHER" id="PTHR35936">
    <property type="entry name" value="MEMBRANE-BOUND LYTIC MUREIN TRANSGLYCOSYLASE F"/>
    <property type="match status" value="1"/>
</dbReference>
<dbReference type="RefSeq" id="WP_253967861.1">
    <property type="nucleotide sequence ID" value="NZ_JAMFTH010000002.1"/>
</dbReference>